<feature type="region of interest" description="Disordered" evidence="1">
    <location>
        <begin position="112"/>
        <end position="164"/>
    </location>
</feature>
<dbReference type="EMBL" id="CABDUW010000002">
    <property type="protein sequence ID" value="VTJ51209.1"/>
    <property type="molecule type" value="Genomic_DNA"/>
</dbReference>
<protein>
    <submittedName>
        <fullName evidence="2">Uncharacterized protein</fullName>
    </submittedName>
</protein>
<evidence type="ECO:0000313" key="3">
    <source>
        <dbReference type="Proteomes" id="UP000335636"/>
    </source>
</evidence>
<sequence length="178" mass="18638">MTPPLAHRALSTCVRSLAVHRVPVVHALVSLLIGHLWSLYFQVLLKQNIWAALGTRGKAPVAAGDLVALSEVPLRDDCCRQGCPRGAPAASGRSPAVGWPLVHPVQGTGTHSWEASAASGSYRPDEAAQPPASCEGAPPPPCRCHPRPGRSQDAASPAPLRARPAHTRCGHRMCALGA</sequence>
<reference evidence="2" key="1">
    <citation type="submission" date="2019-04" db="EMBL/GenBank/DDBJ databases">
        <authorList>
            <person name="Alioto T."/>
            <person name="Alioto T."/>
        </authorList>
    </citation>
    <scope>NUCLEOTIDE SEQUENCE [LARGE SCALE GENOMIC DNA]</scope>
</reference>
<evidence type="ECO:0000313" key="2">
    <source>
        <dbReference type="EMBL" id="VTJ51209.1"/>
    </source>
</evidence>
<comment type="caution">
    <text evidence="2">The sequence shown here is derived from an EMBL/GenBank/DDBJ whole genome shotgun (WGS) entry which is preliminary data.</text>
</comment>
<organism evidence="2 3">
    <name type="scientific">Marmota monax</name>
    <name type="common">Woodchuck</name>
    <dbReference type="NCBI Taxonomy" id="9995"/>
    <lineage>
        <taxon>Eukaryota</taxon>
        <taxon>Metazoa</taxon>
        <taxon>Chordata</taxon>
        <taxon>Craniata</taxon>
        <taxon>Vertebrata</taxon>
        <taxon>Euteleostomi</taxon>
        <taxon>Mammalia</taxon>
        <taxon>Eutheria</taxon>
        <taxon>Euarchontoglires</taxon>
        <taxon>Glires</taxon>
        <taxon>Rodentia</taxon>
        <taxon>Sciuromorpha</taxon>
        <taxon>Sciuridae</taxon>
        <taxon>Xerinae</taxon>
        <taxon>Marmotini</taxon>
        <taxon>Marmota</taxon>
    </lineage>
</organism>
<name>A0A5E4A2E0_MARMO</name>
<proteinExistence type="predicted"/>
<keyword evidence="3" id="KW-1185">Reference proteome</keyword>
<evidence type="ECO:0000256" key="1">
    <source>
        <dbReference type="SAM" id="MobiDB-lite"/>
    </source>
</evidence>
<dbReference type="AlphaFoldDB" id="A0A5E4A2E0"/>
<gene>
    <name evidence="2" type="ORF">MONAX_5E023402</name>
</gene>
<dbReference type="Proteomes" id="UP000335636">
    <property type="component" value="Unassembled WGS sequence"/>
</dbReference>
<accession>A0A5E4A2E0</accession>